<organism evidence="3 4">
    <name type="scientific">Saxophila tyrrhenica</name>
    <dbReference type="NCBI Taxonomy" id="1690608"/>
    <lineage>
        <taxon>Eukaryota</taxon>
        <taxon>Fungi</taxon>
        <taxon>Dikarya</taxon>
        <taxon>Ascomycota</taxon>
        <taxon>Pezizomycotina</taxon>
        <taxon>Dothideomycetes</taxon>
        <taxon>Dothideomycetidae</taxon>
        <taxon>Mycosphaerellales</taxon>
        <taxon>Extremaceae</taxon>
        <taxon>Saxophila</taxon>
    </lineage>
</organism>
<comment type="caution">
    <text evidence="3">The sequence shown here is derived from an EMBL/GenBank/DDBJ whole genome shotgun (WGS) entry which is preliminary data.</text>
</comment>
<sequence>MAFGSNWRYDTAGRQRVVDPRSVDPRPTGQAFAATGRDSKTGLETRWEFGASSSYTEPAGTTQRQLNVKRIREGPGPGRTETSIAPNCKKYMVIEALLVPPADTSTMSNLTLANDPVPDSSIRRRRFVIVRDQMEDRNSFEAIAIKTYNGEGVAADGVVKFHHAIIYTGDEPEPEPDELPRRPGNGKMEQPMQAQAIRVEQFDRTRALNPMSRLDYGSRYVFDHGVPNIIILGRIHVYSRASLHAQFNHVWAQIREAHRPSHAAQQVSSAASNADSTTTITPATRAGPSLASPDSGPITDEELVSLLRNYHNHAHQHGLSMPPQQLNPQQIQGLAANAHARAAYLQCIRQSWTMKDEEEDSSSDSEAVTDGQRKFDHVRPRASVSPSIPSGRTSEAKRHWQHGPLQNHKSKGVTGNGDGSARSASSHLTERRSNKQTTALEKETGDSLFSERARSSRHPASEGVGDEHGGSFRMDQAARVVATNQNRLQSNTDELVNDSVYTSEPSVWSRPDHNTSYAVTSISSGSQIRETDPKTAGGNDSGATRLRTGVTPPAAQHEHARSSQVVTFKEPDKGTVEAASVGSNFSATTSQNFAAQFAGIVADDLRESMSNGPGASLFPQQPLADITRLLHDYACLKATTTSSSVERKAVKFVKRLRGHILRMMGGFLQGTNLEILVPDEDTARPSILQHLNGNVQTADEKARAWLNNPDDAEIPSEDRNIMKGLDDLDALEDESEVGQAKRFLCECPEFDWLIRRIRSLASVDGERKSLISVEAAFFALCGESADSMGLMYHPMKLRIEWNPKTYLAQQYGTAADLGSTLVLVGDGKACCVMRCGDYLDMLWPYVGRAVLEWVQRAAESEDRVYETVHEHAMIRLDCNSANLLVSVSGPRVIQYESLDILAWLATACRASKHTEQIAGCVPDVSIGEHKSFGLIIGFKEVFELGQPEEETTEDPASGCWRRFFQTASIAMGYPIPVRNQDEKGLEVPFHLLPILSGAYWLAQYNGRTLLKGYNSMLVPIKRAGNSVQWHFSVNTDRSKLCYSEVEKYTGLCGEDESSLSPCRHFVGWAPTVVVAAGKSSLLVALDLAYELCRFSIWTVQEHWYEPSRSSEQGA</sequence>
<feature type="region of interest" description="Disordered" evidence="1">
    <location>
        <begin position="520"/>
        <end position="567"/>
    </location>
</feature>
<feature type="region of interest" description="Disordered" evidence="1">
    <location>
        <begin position="169"/>
        <end position="188"/>
    </location>
</feature>
<evidence type="ECO:0000256" key="1">
    <source>
        <dbReference type="SAM" id="MobiDB-lite"/>
    </source>
</evidence>
<protein>
    <recommendedName>
        <fullName evidence="2">DUF6590 domain-containing protein</fullName>
    </recommendedName>
</protein>
<accession>A0AAV9PBA8</accession>
<dbReference type="RefSeq" id="XP_064659852.1">
    <property type="nucleotide sequence ID" value="XM_064802491.1"/>
</dbReference>
<dbReference type="AlphaFoldDB" id="A0AAV9PBA8"/>
<evidence type="ECO:0000313" key="3">
    <source>
        <dbReference type="EMBL" id="KAK5170654.1"/>
    </source>
</evidence>
<gene>
    <name evidence="3" type="ORF">LTR77_005243</name>
</gene>
<feature type="domain" description="DUF6590" evidence="2">
    <location>
        <begin position="123"/>
        <end position="243"/>
    </location>
</feature>
<feature type="compositionally biased region" description="Low complexity" evidence="1">
    <location>
        <begin position="262"/>
        <end position="281"/>
    </location>
</feature>
<feature type="compositionally biased region" description="Basic and acidic residues" evidence="1">
    <location>
        <begin position="440"/>
        <end position="454"/>
    </location>
</feature>
<evidence type="ECO:0000313" key="4">
    <source>
        <dbReference type="Proteomes" id="UP001337655"/>
    </source>
</evidence>
<feature type="region of interest" description="Disordered" evidence="1">
    <location>
        <begin position="262"/>
        <end position="298"/>
    </location>
</feature>
<evidence type="ECO:0000259" key="2">
    <source>
        <dbReference type="Pfam" id="PF20233"/>
    </source>
</evidence>
<dbReference type="GeneID" id="89926587"/>
<dbReference type="EMBL" id="JAVRRT010000007">
    <property type="protein sequence ID" value="KAK5170654.1"/>
    <property type="molecule type" value="Genomic_DNA"/>
</dbReference>
<proteinExistence type="predicted"/>
<dbReference type="Proteomes" id="UP001337655">
    <property type="component" value="Unassembled WGS sequence"/>
</dbReference>
<dbReference type="InterPro" id="IPR046497">
    <property type="entry name" value="DUF6590"/>
</dbReference>
<reference evidence="3 4" key="1">
    <citation type="submission" date="2023-08" db="EMBL/GenBank/DDBJ databases">
        <title>Black Yeasts Isolated from many extreme environments.</title>
        <authorList>
            <person name="Coleine C."/>
            <person name="Stajich J.E."/>
            <person name="Selbmann L."/>
        </authorList>
    </citation>
    <scope>NUCLEOTIDE SEQUENCE [LARGE SCALE GENOMIC DNA]</scope>
    <source>
        <strain evidence="3 4">CCFEE 5935</strain>
    </source>
</reference>
<dbReference type="Pfam" id="PF20233">
    <property type="entry name" value="DUF6590"/>
    <property type="match status" value="1"/>
</dbReference>
<feature type="region of interest" description="Disordered" evidence="1">
    <location>
        <begin position="356"/>
        <end position="471"/>
    </location>
</feature>
<keyword evidence="4" id="KW-1185">Reference proteome</keyword>
<feature type="compositionally biased region" description="Polar residues" evidence="1">
    <location>
        <begin position="384"/>
        <end position="393"/>
    </location>
</feature>
<name>A0AAV9PBA8_9PEZI</name>